<dbReference type="RefSeq" id="WP_107215852.1">
    <property type="nucleotide sequence ID" value="NZ_KZ686269.1"/>
</dbReference>
<gene>
    <name evidence="1" type="ORF">C7T94_13705</name>
</gene>
<protein>
    <submittedName>
        <fullName evidence="1">Uncharacterized protein</fullName>
    </submittedName>
</protein>
<reference evidence="1 2" key="1">
    <citation type="submission" date="2018-03" db="EMBL/GenBank/DDBJ databases">
        <authorList>
            <person name="Keele B.F."/>
        </authorList>
    </citation>
    <scope>NUCLEOTIDE SEQUENCE [LARGE SCALE GENOMIC DNA]</scope>
    <source>
        <strain evidence="1 2">YL28-9</strain>
    </source>
</reference>
<proteinExistence type="predicted"/>
<accession>A0A2T3HMA8</accession>
<name>A0A2T3HMA8_9SPHI</name>
<comment type="caution">
    <text evidence="1">The sequence shown here is derived from an EMBL/GenBank/DDBJ whole genome shotgun (WGS) entry which is preliminary data.</text>
</comment>
<dbReference type="AlphaFoldDB" id="A0A2T3HMA8"/>
<dbReference type="Proteomes" id="UP000240912">
    <property type="component" value="Unassembled WGS sequence"/>
</dbReference>
<sequence>MAKQEKFSVVYEGKVHVIDTYLINNELIYKIHFPDKRQPLLIVRSAFAGGESTWSSLQDNRENEVAQFGKLIDAHLSGGDS</sequence>
<evidence type="ECO:0000313" key="1">
    <source>
        <dbReference type="EMBL" id="PST83592.1"/>
    </source>
</evidence>
<keyword evidence="2" id="KW-1185">Reference proteome</keyword>
<organism evidence="1 2">
    <name type="scientific">Pedobacter yulinensis</name>
    <dbReference type="NCBI Taxonomy" id="2126353"/>
    <lineage>
        <taxon>Bacteria</taxon>
        <taxon>Pseudomonadati</taxon>
        <taxon>Bacteroidota</taxon>
        <taxon>Sphingobacteriia</taxon>
        <taxon>Sphingobacteriales</taxon>
        <taxon>Sphingobacteriaceae</taxon>
        <taxon>Pedobacter</taxon>
    </lineage>
</organism>
<dbReference type="EMBL" id="PYLS01000005">
    <property type="protein sequence ID" value="PST83592.1"/>
    <property type="molecule type" value="Genomic_DNA"/>
</dbReference>
<evidence type="ECO:0000313" key="2">
    <source>
        <dbReference type="Proteomes" id="UP000240912"/>
    </source>
</evidence>
<dbReference type="OrthoDB" id="1263739at2"/>